<dbReference type="GO" id="GO:0003755">
    <property type="term" value="F:peptidyl-prolyl cis-trans isomerase activity"/>
    <property type="evidence" value="ECO:0007669"/>
    <property type="project" value="UniProtKB-KW"/>
</dbReference>
<feature type="repeat" description="WD" evidence="7">
    <location>
        <begin position="80"/>
        <end position="112"/>
    </location>
</feature>
<dbReference type="EC" id="5.2.1.8" evidence="2"/>
<gene>
    <name evidence="10" type="ORF">QBZ16_001642</name>
</gene>
<dbReference type="InterPro" id="IPR044666">
    <property type="entry name" value="Cyclophilin_A-like"/>
</dbReference>
<evidence type="ECO:0000256" key="1">
    <source>
        <dbReference type="ARBA" id="ARBA00000971"/>
    </source>
</evidence>
<keyword evidence="6" id="KW-0413">Isomerase</keyword>
<dbReference type="GO" id="GO:0005634">
    <property type="term" value="C:nucleus"/>
    <property type="evidence" value="ECO:0007669"/>
    <property type="project" value="UniProtKB-ARBA"/>
</dbReference>
<dbReference type="Proteomes" id="UP001255856">
    <property type="component" value="Unassembled WGS sequence"/>
</dbReference>
<dbReference type="PROSITE" id="PS50072">
    <property type="entry name" value="CSA_PPIASE_2"/>
    <property type="match status" value="1"/>
</dbReference>
<evidence type="ECO:0000256" key="2">
    <source>
        <dbReference type="ARBA" id="ARBA00013194"/>
    </source>
</evidence>
<evidence type="ECO:0000256" key="4">
    <source>
        <dbReference type="ARBA" id="ARBA00022737"/>
    </source>
</evidence>
<dbReference type="SMART" id="SM00320">
    <property type="entry name" value="WD40"/>
    <property type="match status" value="4"/>
</dbReference>
<dbReference type="PROSITE" id="PS50082">
    <property type="entry name" value="WD_REPEATS_2"/>
    <property type="match status" value="2"/>
</dbReference>
<reference evidence="10" key="1">
    <citation type="submission" date="2021-01" db="EMBL/GenBank/DDBJ databases">
        <authorList>
            <person name="Eckstrom K.M.E."/>
        </authorList>
    </citation>
    <scope>NUCLEOTIDE SEQUENCE</scope>
    <source>
        <strain evidence="10">UVCC 0001</strain>
    </source>
</reference>
<dbReference type="Pfam" id="PF00400">
    <property type="entry name" value="WD40"/>
    <property type="match status" value="2"/>
</dbReference>
<dbReference type="InterPro" id="IPR001680">
    <property type="entry name" value="WD40_rpt"/>
</dbReference>
<dbReference type="InterPro" id="IPR015943">
    <property type="entry name" value="WD40/YVTN_repeat-like_dom_sf"/>
</dbReference>
<feature type="region of interest" description="Disordered" evidence="8">
    <location>
        <begin position="1"/>
        <end position="56"/>
    </location>
</feature>
<comment type="catalytic activity">
    <reaction evidence="1">
        <text>[protein]-peptidylproline (omega=180) = [protein]-peptidylproline (omega=0)</text>
        <dbReference type="Rhea" id="RHEA:16237"/>
        <dbReference type="Rhea" id="RHEA-COMP:10747"/>
        <dbReference type="Rhea" id="RHEA-COMP:10748"/>
        <dbReference type="ChEBI" id="CHEBI:83833"/>
        <dbReference type="ChEBI" id="CHEBI:83834"/>
        <dbReference type="EC" id="5.2.1.8"/>
    </reaction>
</comment>
<evidence type="ECO:0000313" key="11">
    <source>
        <dbReference type="Proteomes" id="UP001255856"/>
    </source>
</evidence>
<evidence type="ECO:0000259" key="9">
    <source>
        <dbReference type="PROSITE" id="PS50072"/>
    </source>
</evidence>
<dbReference type="AlphaFoldDB" id="A0AAD9IEF9"/>
<evidence type="ECO:0000313" key="10">
    <source>
        <dbReference type="EMBL" id="KAK2075534.1"/>
    </source>
</evidence>
<dbReference type="GO" id="GO:0006457">
    <property type="term" value="P:protein folding"/>
    <property type="evidence" value="ECO:0007669"/>
    <property type="project" value="InterPro"/>
</dbReference>
<dbReference type="PANTHER" id="PTHR45625">
    <property type="entry name" value="PEPTIDYL-PROLYL CIS-TRANS ISOMERASE-RELATED"/>
    <property type="match status" value="1"/>
</dbReference>
<dbReference type="Gene3D" id="2.40.100.10">
    <property type="entry name" value="Cyclophilin-like"/>
    <property type="match status" value="1"/>
</dbReference>
<dbReference type="FunFam" id="2.40.100.10:FF:000003">
    <property type="entry name" value="Peptidylprolyl isomerase domain and WD repeat-containing 1"/>
    <property type="match status" value="1"/>
</dbReference>
<organism evidence="10 11">
    <name type="scientific">Prototheca wickerhamii</name>
    <dbReference type="NCBI Taxonomy" id="3111"/>
    <lineage>
        <taxon>Eukaryota</taxon>
        <taxon>Viridiplantae</taxon>
        <taxon>Chlorophyta</taxon>
        <taxon>core chlorophytes</taxon>
        <taxon>Trebouxiophyceae</taxon>
        <taxon>Chlorellales</taxon>
        <taxon>Chlorellaceae</taxon>
        <taxon>Prototheca</taxon>
    </lineage>
</organism>
<dbReference type="InterPro" id="IPR036322">
    <property type="entry name" value="WD40_repeat_dom_sf"/>
</dbReference>
<keyword evidence="4" id="KW-0677">Repeat</keyword>
<dbReference type="Gene3D" id="2.130.10.10">
    <property type="entry name" value="YVTN repeat-like/Quinoprotein amine dehydrogenase"/>
    <property type="match status" value="1"/>
</dbReference>
<keyword evidence="3 7" id="KW-0853">WD repeat</keyword>
<comment type="caution">
    <text evidence="10">The sequence shown here is derived from an EMBL/GenBank/DDBJ whole genome shotgun (WGS) entry which is preliminary data.</text>
</comment>
<dbReference type="PROSITE" id="PS50294">
    <property type="entry name" value="WD_REPEATS_REGION"/>
    <property type="match status" value="2"/>
</dbReference>
<sequence length="655" mass="69365">MPSDGDASGPEEGPPRPDVVSDDEAPVGPSLPPEAEDGPAAEEEETDIGPAPPKAKKRKVLQFEAQYLAALPDGVQYEQSYMHRDTVTHVAVAPGPEFFITASADGVVKFWKKKDLGIEFAKQYRAHLGPVTALAVSADGTLAATASTDRSVKVFDVASFDMIAMLKLDFEPGALQWAFDRGDSTARLAVADRESGKIHVVHPRSERGEEVRGTCTLHTAPVTAMVFVPALRLVISADERGVVEYWDPETCGAATEGLKFTFKLDTDLYALARAKTSALALAASPDGARFAALCRDGRVRVFGTATGRLARVYDESAAAAAELQRSGPESLRLEAIDFGRRLATEKELGAAGWEASLAPGAARPALTFDASGNFVLLPTLLGIKVINLATNACVRVIGAAEGGERFLGFALFQGGAPRGRKLLASAAAADGGSAAAAATADPTIVACAAGRPRLFLLTRREPAEDGRDVFNERPVGGLAEGADEALPGAAPALSLPAGAVIHTTRGDITVRLFPDECPRTVENFTTHARNGYYDGLLFHRVIRGFMLQTGDPLGDGTGGASIWGGEFADEISRGLRHDRPFTLSMANAGPNTNGSQFFITTAATPWLDGKHTVFGRVVRGMDVVLAIEKVKTNPRTDKPLEDVRMINIEPKASVE</sequence>
<keyword evidence="11" id="KW-1185">Reference proteome</keyword>
<dbReference type="PROSITE" id="PS00170">
    <property type="entry name" value="CSA_PPIASE_1"/>
    <property type="match status" value="1"/>
</dbReference>
<dbReference type="EMBL" id="JASFZW010000014">
    <property type="protein sequence ID" value="KAK2075534.1"/>
    <property type="molecule type" value="Genomic_DNA"/>
</dbReference>
<dbReference type="SUPFAM" id="SSF69322">
    <property type="entry name" value="Tricorn protease domain 2"/>
    <property type="match status" value="1"/>
</dbReference>
<dbReference type="SUPFAM" id="SSF50978">
    <property type="entry name" value="WD40 repeat-like"/>
    <property type="match status" value="1"/>
</dbReference>
<dbReference type="InterPro" id="IPR002130">
    <property type="entry name" value="Cyclophilin-type_PPIase_dom"/>
</dbReference>
<dbReference type="PANTHER" id="PTHR45625:SF4">
    <property type="entry name" value="PEPTIDYLPROLYL ISOMERASE DOMAIN AND WD REPEAT-CONTAINING PROTEIN 1"/>
    <property type="match status" value="1"/>
</dbReference>
<dbReference type="InterPro" id="IPR020892">
    <property type="entry name" value="Cyclophilin-type_PPIase_CS"/>
</dbReference>
<feature type="repeat" description="WD" evidence="7">
    <location>
        <begin position="124"/>
        <end position="165"/>
    </location>
</feature>
<evidence type="ECO:0000256" key="5">
    <source>
        <dbReference type="ARBA" id="ARBA00023110"/>
    </source>
</evidence>
<dbReference type="PRINTS" id="PR00153">
    <property type="entry name" value="CSAPPISMRASE"/>
</dbReference>
<accession>A0AAD9IEF9</accession>
<evidence type="ECO:0000256" key="6">
    <source>
        <dbReference type="ARBA" id="ARBA00023235"/>
    </source>
</evidence>
<protein>
    <recommendedName>
        <fullName evidence="2">peptidylprolyl isomerase</fullName>
        <ecNumber evidence="2">5.2.1.8</ecNumber>
    </recommendedName>
</protein>
<dbReference type="Pfam" id="PF00160">
    <property type="entry name" value="Pro_isomerase"/>
    <property type="match status" value="1"/>
</dbReference>
<keyword evidence="5" id="KW-0697">Rotamase</keyword>
<feature type="compositionally biased region" description="Acidic residues" evidence="8">
    <location>
        <begin position="34"/>
        <end position="47"/>
    </location>
</feature>
<dbReference type="InterPro" id="IPR029000">
    <property type="entry name" value="Cyclophilin-like_dom_sf"/>
</dbReference>
<dbReference type="CDD" id="cd01927">
    <property type="entry name" value="cyclophilin_WD40"/>
    <property type="match status" value="1"/>
</dbReference>
<name>A0AAD9IEF9_PROWI</name>
<proteinExistence type="predicted"/>
<feature type="domain" description="PPIase cyclophilin-type" evidence="9">
    <location>
        <begin position="506"/>
        <end position="650"/>
    </location>
</feature>
<dbReference type="SUPFAM" id="SSF50891">
    <property type="entry name" value="Cyclophilin-like"/>
    <property type="match status" value="1"/>
</dbReference>
<evidence type="ECO:0000256" key="8">
    <source>
        <dbReference type="SAM" id="MobiDB-lite"/>
    </source>
</evidence>
<evidence type="ECO:0000256" key="7">
    <source>
        <dbReference type="PROSITE-ProRule" id="PRU00221"/>
    </source>
</evidence>
<evidence type="ECO:0000256" key="3">
    <source>
        <dbReference type="ARBA" id="ARBA00022574"/>
    </source>
</evidence>